<dbReference type="InterPro" id="IPR009665">
    <property type="entry name" value="YyaC"/>
</dbReference>
<protein>
    <submittedName>
        <fullName evidence="1">Putative sporulation protein YyaC</fullName>
    </submittedName>
</protein>
<dbReference type="Pfam" id="PF06866">
    <property type="entry name" value="DUF1256"/>
    <property type="match status" value="1"/>
</dbReference>
<dbReference type="STRING" id="768704.Desmer_3166"/>
<dbReference type="InterPro" id="IPR023430">
    <property type="entry name" value="Pept_HybD-like_dom_sf"/>
</dbReference>
<dbReference type="eggNOG" id="ENOG5033TU6">
    <property type="taxonomic scope" value="Bacteria"/>
</dbReference>
<dbReference type="KEGG" id="dmi:Desmer_3166"/>
<reference evidence="1 2" key="1">
    <citation type="journal article" date="2012" name="J. Bacteriol.">
        <title>Complete genome sequences of Desulfosporosinus orientis DSM765T, Desulfosporosinus youngiae DSM17734T, Desulfosporosinus meridiei DSM13257T, and Desulfosporosinus acidiphilus DSM22704T.</title>
        <authorList>
            <person name="Pester M."/>
            <person name="Brambilla E."/>
            <person name="Alazard D."/>
            <person name="Rattei T."/>
            <person name="Weinmaier T."/>
            <person name="Han J."/>
            <person name="Lucas S."/>
            <person name="Lapidus A."/>
            <person name="Cheng J.F."/>
            <person name="Goodwin L."/>
            <person name="Pitluck S."/>
            <person name="Peters L."/>
            <person name="Ovchinnikova G."/>
            <person name="Teshima H."/>
            <person name="Detter J.C."/>
            <person name="Han C.S."/>
            <person name="Tapia R."/>
            <person name="Land M.L."/>
            <person name="Hauser L."/>
            <person name="Kyrpides N.C."/>
            <person name="Ivanova N.N."/>
            <person name="Pagani I."/>
            <person name="Huntmann M."/>
            <person name="Wei C.L."/>
            <person name="Davenport K.W."/>
            <person name="Daligault H."/>
            <person name="Chain P.S."/>
            <person name="Chen A."/>
            <person name="Mavromatis K."/>
            <person name="Markowitz V."/>
            <person name="Szeto E."/>
            <person name="Mikhailova N."/>
            <person name="Pati A."/>
            <person name="Wagner M."/>
            <person name="Woyke T."/>
            <person name="Ollivier B."/>
            <person name="Klenk H.P."/>
            <person name="Spring S."/>
            <person name="Loy A."/>
        </authorList>
    </citation>
    <scope>NUCLEOTIDE SEQUENCE [LARGE SCALE GENOMIC DNA]</scope>
    <source>
        <strain evidence="2">ATCC BAA-275 / DSM 13257 / NCIMB 13706 / S10</strain>
    </source>
</reference>
<sequence>MEVTNITNKSMSILATFNSFSIDYTEKLSFISTLKELTYRKKVLFTCIGSDRATGDCLGPLVGTNLKRLGYTVLGTLDDPLHAQNLIKDLERAMAINNPDIVVAIDACLGKHNEIGKISLSNSPLSPGAALNKNLPTVGDISILGIVNMGGFLELQVLQCTRLHTVMKLATDMTHLIWRAVPVPQEKQVRTITRNQCS</sequence>
<proteinExistence type="predicted"/>
<name>J7IT28_DESMD</name>
<keyword evidence="2" id="KW-1185">Reference proteome</keyword>
<dbReference type="AlphaFoldDB" id="J7IT28"/>
<dbReference type="OrthoDB" id="9815953at2"/>
<dbReference type="Proteomes" id="UP000005262">
    <property type="component" value="Chromosome"/>
</dbReference>
<reference evidence="2" key="2">
    <citation type="submission" date="2012-08" db="EMBL/GenBank/DDBJ databases">
        <title>Finished genome of Desulfosporosinus meridiei DSM 13257.</title>
        <authorList>
            <person name="Huntemann M."/>
            <person name="Wei C.-L."/>
            <person name="Han J."/>
            <person name="Detter J.C."/>
            <person name="Han C."/>
            <person name="Davenport K."/>
            <person name="Daligault H."/>
            <person name="Erkkila T."/>
            <person name="Gu W."/>
            <person name="Munk A.C.C."/>
            <person name="Teshima H."/>
            <person name="Xu Y."/>
            <person name="Chain P."/>
            <person name="Tapia R."/>
            <person name="Chen A."/>
            <person name="Krypides N."/>
            <person name="Mavromatis K."/>
            <person name="Markowitz V."/>
            <person name="Szeto E."/>
            <person name="Ivanova N."/>
            <person name="Mikhailova N."/>
            <person name="Ovchinnikova G."/>
            <person name="Pagani I."/>
            <person name="Pati A."/>
            <person name="Goodwin L."/>
            <person name="Peters L."/>
            <person name="Pitluck S."/>
            <person name="Woyke T."/>
            <person name="Pester M."/>
            <person name="Spring S."/>
            <person name="Ollivier B."/>
            <person name="Rattei T."/>
            <person name="Klenk H.-P."/>
            <person name="Wagner M."/>
            <person name="Loy A."/>
        </authorList>
    </citation>
    <scope>NUCLEOTIDE SEQUENCE [LARGE SCALE GENOMIC DNA]</scope>
    <source>
        <strain evidence="2">ATCC BAA-275 / DSM 13257 / NCIMB 13706 / S10</strain>
    </source>
</reference>
<evidence type="ECO:0000313" key="2">
    <source>
        <dbReference type="Proteomes" id="UP000005262"/>
    </source>
</evidence>
<evidence type="ECO:0000313" key="1">
    <source>
        <dbReference type="EMBL" id="AFQ45047.1"/>
    </source>
</evidence>
<dbReference type="NCBIfam" id="TIGR02841">
    <property type="entry name" value="spore_YyaC"/>
    <property type="match status" value="1"/>
</dbReference>
<dbReference type="EMBL" id="CP003629">
    <property type="protein sequence ID" value="AFQ45047.1"/>
    <property type="molecule type" value="Genomic_DNA"/>
</dbReference>
<dbReference type="HOGENOM" id="CLU_104063_1_0_9"/>
<dbReference type="SUPFAM" id="SSF53163">
    <property type="entry name" value="HybD-like"/>
    <property type="match status" value="1"/>
</dbReference>
<gene>
    <name evidence="1" type="ordered locus">Desmer_3166</name>
</gene>
<accession>J7IT28</accession>
<organism evidence="1 2">
    <name type="scientific">Desulfosporosinus meridiei (strain ATCC BAA-275 / DSM 13257 / KCTC 12902 / NCIMB 13706 / S10)</name>
    <dbReference type="NCBI Taxonomy" id="768704"/>
    <lineage>
        <taxon>Bacteria</taxon>
        <taxon>Bacillati</taxon>
        <taxon>Bacillota</taxon>
        <taxon>Clostridia</taxon>
        <taxon>Eubacteriales</taxon>
        <taxon>Desulfitobacteriaceae</taxon>
        <taxon>Desulfosporosinus</taxon>
    </lineage>
</organism>